<keyword evidence="1" id="KW-0812">Transmembrane</keyword>
<dbReference type="Proteomes" id="UP000530186">
    <property type="component" value="Unassembled WGS sequence"/>
</dbReference>
<keyword evidence="3" id="KW-1185">Reference proteome</keyword>
<accession>A0A7V8N0E8</accession>
<reference evidence="2 3" key="1">
    <citation type="submission" date="2020-07" db="EMBL/GenBank/DDBJ databases">
        <authorList>
            <person name="Hilgarth M."/>
            <person name="Werum V."/>
            <person name="Vogel R.F."/>
        </authorList>
    </citation>
    <scope>NUCLEOTIDE SEQUENCE [LARGE SCALE GENOMIC DNA]</scope>
    <source>
        <strain evidence="2 3">DSM 28961</strain>
    </source>
</reference>
<protein>
    <submittedName>
        <fullName evidence="2">ABC transporter permease</fullName>
    </submittedName>
</protein>
<evidence type="ECO:0000313" key="2">
    <source>
        <dbReference type="EMBL" id="MBA0016299.1"/>
    </source>
</evidence>
<keyword evidence="1" id="KW-1133">Transmembrane helix</keyword>
<feature type="transmembrane region" description="Helical" evidence="1">
    <location>
        <begin position="152"/>
        <end position="172"/>
    </location>
</feature>
<proteinExistence type="predicted"/>
<comment type="caution">
    <text evidence="2">The sequence shown here is derived from an EMBL/GenBank/DDBJ whole genome shotgun (WGS) entry which is preliminary data.</text>
</comment>
<evidence type="ECO:0000256" key="1">
    <source>
        <dbReference type="SAM" id="Phobius"/>
    </source>
</evidence>
<gene>
    <name evidence="2" type="ORF">HZR21_03915</name>
</gene>
<name>A0A7V8N0E8_9LACT</name>
<dbReference type="AlphaFoldDB" id="A0A7V8N0E8"/>
<feature type="transmembrane region" description="Helical" evidence="1">
    <location>
        <begin position="102"/>
        <end position="121"/>
    </location>
</feature>
<feature type="transmembrane region" description="Helical" evidence="1">
    <location>
        <begin position="72"/>
        <end position="95"/>
    </location>
</feature>
<feature type="transmembrane region" description="Helical" evidence="1">
    <location>
        <begin position="34"/>
        <end position="60"/>
    </location>
</feature>
<dbReference type="EMBL" id="JACBNY010000004">
    <property type="protein sequence ID" value="MBA0016299.1"/>
    <property type="molecule type" value="Genomic_DNA"/>
</dbReference>
<evidence type="ECO:0000313" key="3">
    <source>
        <dbReference type="Proteomes" id="UP000530186"/>
    </source>
</evidence>
<organism evidence="2 3">
    <name type="scientific">Pseudolactococcus laudensis</name>
    <dbReference type="NCBI Taxonomy" id="1494461"/>
    <lineage>
        <taxon>Bacteria</taxon>
        <taxon>Bacillati</taxon>
        <taxon>Bacillota</taxon>
        <taxon>Bacilli</taxon>
        <taxon>Lactobacillales</taxon>
        <taxon>Streptococcaceae</taxon>
        <taxon>Pseudolactococcus</taxon>
    </lineage>
</organism>
<sequence>MIAASFFGQEFSNAYLRTTLLTIPSRMKLVISKILVLSIIVLGIGIISNLICLGIIIGQYQRILTFPLVNNFLTQVMIAMLSWLFITWLTASLILVTKSQTIPIAIMFSLILGLSQMFAALTKFAKYLPDLATMNLFFSNHAPNLLNGYQRLLVQFFWTLNCFIIGLLLIHYQDVR</sequence>
<keyword evidence="1" id="KW-0472">Membrane</keyword>